<accession>A0A1B6Q8Z0</accession>
<dbReference type="EMBL" id="CM000761">
    <property type="protein sequence ID" value="KXG34395.1"/>
    <property type="molecule type" value="Genomic_DNA"/>
</dbReference>
<keyword evidence="3" id="KW-1185">Reference proteome</keyword>
<dbReference type="PANTHER" id="PTHR45642:SF128">
    <property type="entry name" value="OS06G0351500 PROTEIN"/>
    <property type="match status" value="1"/>
</dbReference>
<protein>
    <submittedName>
        <fullName evidence="2">Uncharacterized protein</fullName>
    </submittedName>
</protein>
<comment type="similarity">
    <text evidence="1">Belongs to the 'GDSL' lipolytic enzyme family.</text>
</comment>
<evidence type="ECO:0000313" key="2">
    <source>
        <dbReference type="EMBL" id="KXG34395.1"/>
    </source>
</evidence>
<dbReference type="InterPro" id="IPR036514">
    <property type="entry name" value="SGNH_hydro_sf"/>
</dbReference>
<dbReference type="OMA" id="YCCVENE"/>
<organism evidence="2 3">
    <name type="scientific">Sorghum bicolor</name>
    <name type="common">Sorghum</name>
    <name type="synonym">Sorghum vulgare</name>
    <dbReference type="NCBI Taxonomy" id="4558"/>
    <lineage>
        <taxon>Eukaryota</taxon>
        <taxon>Viridiplantae</taxon>
        <taxon>Streptophyta</taxon>
        <taxon>Embryophyta</taxon>
        <taxon>Tracheophyta</taxon>
        <taxon>Spermatophyta</taxon>
        <taxon>Magnoliopsida</taxon>
        <taxon>Liliopsida</taxon>
        <taxon>Poales</taxon>
        <taxon>Poaceae</taxon>
        <taxon>PACMAD clade</taxon>
        <taxon>Panicoideae</taxon>
        <taxon>Andropogonodae</taxon>
        <taxon>Andropogoneae</taxon>
        <taxon>Sorghinae</taxon>
        <taxon>Sorghum</taxon>
    </lineage>
</organism>
<evidence type="ECO:0000313" key="3">
    <source>
        <dbReference type="Proteomes" id="UP000000768"/>
    </source>
</evidence>
<dbReference type="AlphaFoldDB" id="A0A1B6Q8Z0"/>
<dbReference type="Pfam" id="PF00657">
    <property type="entry name" value="Lipase_GDSL"/>
    <property type="match status" value="1"/>
</dbReference>
<dbReference type="PANTHER" id="PTHR45642">
    <property type="entry name" value="GDSL ESTERASE/LIPASE EXL3"/>
    <property type="match status" value="1"/>
</dbReference>
<dbReference type="FunFam" id="3.40.50.1110:FF:000003">
    <property type="entry name" value="GDSL esterase/lipase APG"/>
    <property type="match status" value="1"/>
</dbReference>
<sequence>MAASQSLTPCLCTGNAHAPWCRFVRALLVATAAALVVVVVHADEATTTTAAAGGFAAATNDHQRPKIPAIFVFGDSIVDPGNTNNRLTEARANFPPYGQDFPGGVATGRFSNGLVPGDLLASKLGIKELLPPFLSPDLELKDLLTGVAFACGGSGYDPLTSTLATTLSSTDQLKLFHDYKQKLTALVGEKEMTRVISQGVFFTLMGANDIINNYFLLPLRRHQYDLPSYVDFLVSSAINFTKTLNDMGAKRIGFVGVPPLGCCPSQITLGESTSRQCELLRNQASQLYNSRISKEIKRLNAEQSASRSKIVYFDIYYNLLDLIQNPASYGFKDVNKGCCGSTVLNAAIFIAYQSACPNAIDYIFWDGFHPTEKAYKIVVDKLVQQASEFLLR</sequence>
<reference evidence="2 3" key="1">
    <citation type="journal article" date="2009" name="Nature">
        <title>The Sorghum bicolor genome and the diversification of grasses.</title>
        <authorList>
            <person name="Paterson A.H."/>
            <person name="Bowers J.E."/>
            <person name="Bruggmann R."/>
            <person name="Dubchak I."/>
            <person name="Grimwood J."/>
            <person name="Gundlach H."/>
            <person name="Haberer G."/>
            <person name="Hellsten U."/>
            <person name="Mitros T."/>
            <person name="Poliakov A."/>
            <person name="Schmutz J."/>
            <person name="Spannagl M."/>
            <person name="Tang H."/>
            <person name="Wang X."/>
            <person name="Wicker T."/>
            <person name="Bharti A.K."/>
            <person name="Chapman J."/>
            <person name="Feltus F.A."/>
            <person name="Gowik U."/>
            <person name="Grigoriev I.V."/>
            <person name="Lyons E."/>
            <person name="Maher C.A."/>
            <person name="Martis M."/>
            <person name="Narechania A."/>
            <person name="Otillar R.P."/>
            <person name="Penning B.W."/>
            <person name="Salamov A.A."/>
            <person name="Wang Y."/>
            <person name="Zhang L."/>
            <person name="Carpita N.C."/>
            <person name="Freeling M."/>
            <person name="Gingle A.R."/>
            <person name="Hash C.T."/>
            <person name="Keller B."/>
            <person name="Klein P."/>
            <person name="Kresovich S."/>
            <person name="McCann M.C."/>
            <person name="Ming R."/>
            <person name="Peterson D.G."/>
            <person name="Mehboob-ur-Rahman"/>
            <person name="Ware D."/>
            <person name="Westhoff P."/>
            <person name="Mayer K.F."/>
            <person name="Messing J."/>
            <person name="Rokhsar D.S."/>
        </authorList>
    </citation>
    <scope>NUCLEOTIDE SEQUENCE [LARGE SCALE GENOMIC DNA]</scope>
    <source>
        <strain evidence="3">cv. BTx623</strain>
    </source>
</reference>
<dbReference type="Proteomes" id="UP000000768">
    <property type="component" value="Chromosome 2"/>
</dbReference>
<dbReference type="CDD" id="cd01837">
    <property type="entry name" value="SGNH_plant_lipase_like"/>
    <property type="match status" value="1"/>
</dbReference>
<gene>
    <name evidence="2" type="ORF">SORBI_3002G033100</name>
</gene>
<dbReference type="SUPFAM" id="SSF52266">
    <property type="entry name" value="SGNH hydrolase"/>
    <property type="match status" value="1"/>
</dbReference>
<dbReference type="Gene3D" id="3.40.50.1110">
    <property type="entry name" value="SGNH hydrolase"/>
    <property type="match status" value="1"/>
</dbReference>
<name>A0A1B6Q8Z0_SORBI</name>
<dbReference type="InterPro" id="IPR035669">
    <property type="entry name" value="SGNH_plant_lipase-like"/>
</dbReference>
<dbReference type="InterPro" id="IPR050592">
    <property type="entry name" value="GDSL_lipolytic_enzyme"/>
</dbReference>
<proteinExistence type="inferred from homology"/>
<reference evidence="3" key="2">
    <citation type="journal article" date="2018" name="Plant J.">
        <title>The Sorghum bicolor reference genome: improved assembly, gene annotations, a transcriptome atlas, and signatures of genome organization.</title>
        <authorList>
            <person name="McCormick R.F."/>
            <person name="Truong S.K."/>
            <person name="Sreedasyam A."/>
            <person name="Jenkins J."/>
            <person name="Shu S."/>
            <person name="Sims D."/>
            <person name="Kennedy M."/>
            <person name="Amirebrahimi M."/>
            <person name="Weers B.D."/>
            <person name="McKinley B."/>
            <person name="Mattison A."/>
            <person name="Morishige D.T."/>
            <person name="Grimwood J."/>
            <person name="Schmutz J."/>
            <person name="Mullet J.E."/>
        </authorList>
    </citation>
    <scope>NUCLEOTIDE SEQUENCE [LARGE SCALE GENOMIC DNA]</scope>
    <source>
        <strain evidence="3">cv. BTx623</strain>
    </source>
</reference>
<dbReference type="GO" id="GO:0016788">
    <property type="term" value="F:hydrolase activity, acting on ester bonds"/>
    <property type="evidence" value="ECO:0007669"/>
    <property type="project" value="InterPro"/>
</dbReference>
<evidence type="ECO:0000256" key="1">
    <source>
        <dbReference type="ARBA" id="ARBA00008668"/>
    </source>
</evidence>
<dbReference type="Gramene" id="KXG34395">
    <property type="protein sequence ID" value="KXG34395"/>
    <property type="gene ID" value="SORBI_3002G033100"/>
</dbReference>
<dbReference type="InterPro" id="IPR001087">
    <property type="entry name" value="GDSL"/>
</dbReference>
<dbReference type="InParanoid" id="A0A1B6Q8Z0"/>
<dbReference type="eggNOG" id="ENOG502QW19">
    <property type="taxonomic scope" value="Eukaryota"/>
</dbReference>
<dbReference type="FunCoup" id="A0A1B6Q8Z0">
    <property type="interactions" value="70"/>
</dbReference>